<organism evidence="1 2">
    <name type="scientific">Rhodopirellula baltica (strain DSM 10527 / NCIMB 13988 / SH1)</name>
    <dbReference type="NCBI Taxonomy" id="243090"/>
    <lineage>
        <taxon>Bacteria</taxon>
        <taxon>Pseudomonadati</taxon>
        <taxon>Planctomycetota</taxon>
        <taxon>Planctomycetia</taxon>
        <taxon>Pirellulales</taxon>
        <taxon>Pirellulaceae</taxon>
        <taxon>Rhodopirellula</taxon>
    </lineage>
</organism>
<dbReference type="InParanoid" id="Q7UMW4"/>
<dbReference type="Proteomes" id="UP000001025">
    <property type="component" value="Chromosome"/>
</dbReference>
<evidence type="ECO:0000313" key="2">
    <source>
        <dbReference type="Proteomes" id="UP000001025"/>
    </source>
</evidence>
<name>Q7UMW4_RHOBA</name>
<dbReference type="AlphaFoldDB" id="Q7UMW4"/>
<keyword evidence="2" id="KW-1185">Reference proteome</keyword>
<evidence type="ECO:0000313" key="1">
    <source>
        <dbReference type="EMBL" id="CAD75660.1"/>
    </source>
</evidence>
<accession>Q7UMW4</accession>
<dbReference type="HOGENOM" id="CLU_2234447_0_0_0"/>
<dbReference type="EnsemblBacteria" id="CAD75660">
    <property type="protein sequence ID" value="CAD75660"/>
    <property type="gene ID" value="RB7939"/>
</dbReference>
<sequence length="105" mass="12051">MDQTSHRQGQVQPMWVASKVHGLRDSCLTSCATRDGVSLRGQLAGISRREWPSFHFQTTHPLLRLHVMAVRPHVLPIRCKHIPVDWIRQGIDPKSSYQFTRQDGI</sequence>
<dbReference type="KEGG" id="rba:RB7939"/>
<proteinExistence type="predicted"/>
<reference evidence="1 2" key="1">
    <citation type="journal article" date="2003" name="Proc. Natl. Acad. Sci. U.S.A.">
        <title>Complete genome sequence of the marine planctomycete Pirellula sp. strain 1.</title>
        <authorList>
            <person name="Gloeckner F.O."/>
            <person name="Kube M."/>
            <person name="Bauer M."/>
            <person name="Teeling H."/>
            <person name="Lombardot T."/>
            <person name="Ludwig W."/>
            <person name="Gade D."/>
            <person name="Beck A."/>
            <person name="Borzym K."/>
            <person name="Heitmann K."/>
            <person name="Rabus R."/>
            <person name="Schlesner H."/>
            <person name="Amann R."/>
            <person name="Reinhardt R."/>
        </authorList>
    </citation>
    <scope>NUCLEOTIDE SEQUENCE [LARGE SCALE GENOMIC DNA]</scope>
    <source>
        <strain evidence="2">DSM 10527 / NCIMB 13988 / SH1</strain>
    </source>
</reference>
<protein>
    <submittedName>
        <fullName evidence="1">Uncharacterized protein</fullName>
    </submittedName>
</protein>
<gene>
    <name evidence="1" type="ordered locus">RB7939</name>
</gene>
<dbReference type="EMBL" id="BX294146">
    <property type="protein sequence ID" value="CAD75660.1"/>
    <property type="molecule type" value="Genomic_DNA"/>
</dbReference>